<reference evidence="1" key="2">
    <citation type="submission" date="2020-05" db="UniProtKB">
        <authorList>
            <consortium name="EnsemblMetazoa"/>
        </authorList>
    </citation>
    <scope>IDENTIFICATION</scope>
    <source>
        <strain evidence="1">IAEA</strain>
    </source>
</reference>
<proteinExistence type="predicted"/>
<keyword evidence="2" id="KW-1185">Reference proteome</keyword>
<dbReference type="EMBL" id="JXJN01022111">
    <property type="status" value="NOT_ANNOTATED_CDS"/>
    <property type="molecule type" value="Genomic_DNA"/>
</dbReference>
<protein>
    <submittedName>
        <fullName evidence="1">Uncharacterized protein</fullName>
    </submittedName>
</protein>
<evidence type="ECO:0000313" key="2">
    <source>
        <dbReference type="Proteomes" id="UP000092460"/>
    </source>
</evidence>
<dbReference type="EMBL" id="JXJN01022112">
    <property type="status" value="NOT_ANNOTATED_CDS"/>
    <property type="molecule type" value="Genomic_DNA"/>
</dbReference>
<evidence type="ECO:0000313" key="1">
    <source>
        <dbReference type="EnsemblMetazoa" id="GPPI043268-PA"/>
    </source>
</evidence>
<reference evidence="2" key="1">
    <citation type="submission" date="2015-01" db="EMBL/GenBank/DDBJ databases">
        <authorList>
            <person name="Aksoy S."/>
            <person name="Warren W."/>
            <person name="Wilson R.K."/>
        </authorList>
    </citation>
    <scope>NUCLEOTIDE SEQUENCE [LARGE SCALE GENOMIC DNA]</scope>
    <source>
        <strain evidence="2">IAEA</strain>
    </source>
</reference>
<dbReference type="EnsemblMetazoa" id="GPPI043268-RA">
    <property type="protein sequence ID" value="GPPI043268-PA"/>
    <property type="gene ID" value="GPPI043268"/>
</dbReference>
<dbReference type="Proteomes" id="UP000092460">
    <property type="component" value="Unassembled WGS sequence"/>
</dbReference>
<sequence>MSTTDTHSKEHSMWLRIYGSLLNSKSWIYLRVKSHFYSIKKRVLSSFSWTKGKWRTYRFIDFTGIVNLFLSSVVALEGKLLSCKCQPTNEPVSQPVGCPSPPSSKYDYLLPTHVFSTISAQQQQQQQQQRPHKM</sequence>
<dbReference type="VEuPathDB" id="VectorBase:GPPI043268"/>
<name>A0A1B0BX87_9MUSC</name>
<organism evidence="1 2">
    <name type="scientific">Glossina palpalis gambiensis</name>
    <dbReference type="NCBI Taxonomy" id="67801"/>
    <lineage>
        <taxon>Eukaryota</taxon>
        <taxon>Metazoa</taxon>
        <taxon>Ecdysozoa</taxon>
        <taxon>Arthropoda</taxon>
        <taxon>Hexapoda</taxon>
        <taxon>Insecta</taxon>
        <taxon>Pterygota</taxon>
        <taxon>Neoptera</taxon>
        <taxon>Endopterygota</taxon>
        <taxon>Diptera</taxon>
        <taxon>Brachycera</taxon>
        <taxon>Muscomorpha</taxon>
        <taxon>Hippoboscoidea</taxon>
        <taxon>Glossinidae</taxon>
        <taxon>Glossina</taxon>
    </lineage>
</organism>
<dbReference type="AlphaFoldDB" id="A0A1B0BX87"/>
<accession>A0A1B0BX87</accession>